<dbReference type="InterPro" id="IPR036689">
    <property type="entry name" value="ESAT-6-like_sf"/>
</dbReference>
<proteinExistence type="predicted"/>
<reference evidence="1 2" key="1">
    <citation type="submission" date="2017-07" db="EMBL/GenBank/DDBJ databases">
        <title>First draft Genome Sequence of Nocardia cerradoensis isolated from human infection.</title>
        <authorList>
            <person name="Carrasco G."/>
        </authorList>
    </citation>
    <scope>NUCLEOTIDE SEQUENCE [LARGE SCALE GENOMIC DNA]</scope>
    <source>
        <strain evidence="1 2">CNM20130759</strain>
    </source>
</reference>
<evidence type="ECO:0000313" key="2">
    <source>
        <dbReference type="Proteomes" id="UP000215506"/>
    </source>
</evidence>
<sequence>MTRPEETLVDPQAEDPMPGLVSFIAGGNFVSPAYYISTTIKTVVGFDVYGWAGEKVNGDWEAVAKAAGAAGNLSRFNSAYAESINTQWQQTAGATWHGHAAESSETYFKHLAACVEFQVRPLEEIERQLTNISTGMRELGRRVGDFLQDISDLALLWLASQAAEAVLASSLVGAPAAAAQAAVSAAYLVQIVAKVGQLIKLVTTAYKAIYGMIGLLNALSSQTTPENLPPLPNSSYDHPGV</sequence>
<keyword evidence="2" id="KW-1185">Reference proteome</keyword>
<dbReference type="RefSeq" id="WP_094027996.1">
    <property type="nucleotide sequence ID" value="NZ_NGAF01000027.1"/>
</dbReference>
<dbReference type="Proteomes" id="UP000215506">
    <property type="component" value="Unassembled WGS sequence"/>
</dbReference>
<name>A0A231GVU4_9NOCA</name>
<dbReference type="AlphaFoldDB" id="A0A231GVU4"/>
<gene>
    <name evidence="1" type="ORF">B7C42_07140</name>
</gene>
<evidence type="ECO:0008006" key="3">
    <source>
        <dbReference type="Google" id="ProtNLM"/>
    </source>
</evidence>
<comment type="caution">
    <text evidence="1">The sequence shown here is derived from an EMBL/GenBank/DDBJ whole genome shotgun (WGS) entry which is preliminary data.</text>
</comment>
<organism evidence="1 2">
    <name type="scientific">Nocardia cerradoensis</name>
    <dbReference type="NCBI Taxonomy" id="85688"/>
    <lineage>
        <taxon>Bacteria</taxon>
        <taxon>Bacillati</taxon>
        <taxon>Actinomycetota</taxon>
        <taxon>Actinomycetes</taxon>
        <taxon>Mycobacteriales</taxon>
        <taxon>Nocardiaceae</taxon>
        <taxon>Nocardia</taxon>
    </lineage>
</organism>
<dbReference type="EMBL" id="NGAF01000027">
    <property type="protein sequence ID" value="OXR40716.1"/>
    <property type="molecule type" value="Genomic_DNA"/>
</dbReference>
<protein>
    <recommendedName>
        <fullName evidence="3">ESX-1 secretion-associated protein EspA/EspE-like domain-containing protein</fullName>
    </recommendedName>
</protein>
<evidence type="ECO:0000313" key="1">
    <source>
        <dbReference type="EMBL" id="OXR40716.1"/>
    </source>
</evidence>
<dbReference type="SUPFAM" id="SSF140453">
    <property type="entry name" value="EsxAB dimer-like"/>
    <property type="match status" value="1"/>
</dbReference>
<accession>A0A231GVU4</accession>